<evidence type="ECO:0000256" key="4">
    <source>
        <dbReference type="ARBA" id="ARBA00022989"/>
    </source>
</evidence>
<feature type="transmembrane region" description="Helical" evidence="6">
    <location>
        <begin position="151"/>
        <end position="171"/>
    </location>
</feature>
<dbReference type="CTD" id="55332"/>
<dbReference type="InterPro" id="IPR050911">
    <property type="entry name" value="DRAM/TMEM150_Autophagy_Mod"/>
</dbReference>
<keyword evidence="4 6" id="KW-1133">Transmembrane helix</keyword>
<proteinExistence type="inferred from homology"/>
<dbReference type="InterPro" id="IPR019402">
    <property type="entry name" value="CWH43_N"/>
</dbReference>
<dbReference type="PANTHER" id="PTHR21324">
    <property type="entry name" value="FASTING-INDUCIBLE INTEGRAL MEMBRANE PROTEIN TM6P1-RELATED"/>
    <property type="match status" value="1"/>
</dbReference>
<evidence type="ECO:0000313" key="8">
    <source>
        <dbReference type="Ensembl" id="ENSCPRP00005026243.1"/>
    </source>
</evidence>
<evidence type="ECO:0000259" key="7">
    <source>
        <dbReference type="Pfam" id="PF10277"/>
    </source>
</evidence>
<feature type="domain" description="CWH43-like N-terminal" evidence="7">
    <location>
        <begin position="35"/>
        <end position="251"/>
    </location>
</feature>
<name>A0A7M4FL08_CROPO</name>
<dbReference type="GO" id="GO:0005764">
    <property type="term" value="C:lysosome"/>
    <property type="evidence" value="ECO:0007669"/>
    <property type="project" value="TreeGrafter"/>
</dbReference>
<evidence type="ECO:0000313" key="9">
    <source>
        <dbReference type="Proteomes" id="UP000594220"/>
    </source>
</evidence>
<reference evidence="8" key="1">
    <citation type="submission" date="2025-08" db="UniProtKB">
        <authorList>
            <consortium name="Ensembl"/>
        </authorList>
    </citation>
    <scope>IDENTIFICATION</scope>
</reference>
<comment type="similarity">
    <text evidence="2">Belongs to the DRAM/TMEM150 family.</text>
</comment>
<dbReference type="Proteomes" id="UP000594220">
    <property type="component" value="Unplaced"/>
</dbReference>
<dbReference type="Ensembl" id="ENSCPRT00005030670.1">
    <property type="protein sequence ID" value="ENSCPRP00005026243.1"/>
    <property type="gene ID" value="ENSCPRG00005018211.1"/>
</dbReference>
<dbReference type="OMA" id="QNRLALW"/>
<comment type="subcellular location">
    <subcellularLocation>
        <location evidence="1">Endomembrane system</location>
        <topology evidence="1">Multi-pass membrane protein</topology>
    </subcellularLocation>
</comment>
<dbReference type="OrthoDB" id="191706at2759"/>
<dbReference type="GeneID" id="109316552"/>
<feature type="transmembrane region" description="Helical" evidence="6">
    <location>
        <begin position="81"/>
        <end position="101"/>
    </location>
</feature>
<dbReference type="GO" id="GO:0012505">
    <property type="term" value="C:endomembrane system"/>
    <property type="evidence" value="ECO:0007669"/>
    <property type="project" value="UniProtKB-SubCell"/>
</dbReference>
<dbReference type="Pfam" id="PF10277">
    <property type="entry name" value="Frag1"/>
    <property type="match status" value="1"/>
</dbReference>
<dbReference type="KEGG" id="cpoo:109316552"/>
<sequence>MPRPMPAGTGLQPLLAGQAPTPTPGGMRCCLPGLAFVPALLVSWSSAAFIVSYVIAVLEGHVEPLVPYISDTGTKPPESGIFGFMINISALLGAVTMYIRYLIVEKQKESSDFVGSLFNLITLCIGLLGCIGMGIVATFQELAVPSVHDGGALMAFGAGVVYITLQSIISYKSYPQWSSRCICYIRISISVVSCIAVIPMIVFASRISITKIDWIPGEKGYIYHFVSAICEWTVAFGFVFYFLTFIRDFQRVTLRISTEIHEDF</sequence>
<keyword evidence="3 6" id="KW-0812">Transmembrane</keyword>
<dbReference type="GO" id="GO:0010506">
    <property type="term" value="P:regulation of autophagy"/>
    <property type="evidence" value="ECO:0007669"/>
    <property type="project" value="TreeGrafter"/>
</dbReference>
<feature type="transmembrane region" description="Helical" evidence="6">
    <location>
        <begin position="113"/>
        <end position="139"/>
    </location>
</feature>
<feature type="transmembrane region" description="Helical" evidence="6">
    <location>
        <begin position="183"/>
        <end position="209"/>
    </location>
</feature>
<keyword evidence="9" id="KW-1185">Reference proteome</keyword>
<accession>A0A7M4FL08</accession>
<gene>
    <name evidence="8" type="primary">DRAM1</name>
</gene>
<evidence type="ECO:0000256" key="3">
    <source>
        <dbReference type="ARBA" id="ARBA00022692"/>
    </source>
</evidence>
<dbReference type="RefSeq" id="XP_019400286.1">
    <property type="nucleotide sequence ID" value="XM_019544741.1"/>
</dbReference>
<feature type="transmembrane region" description="Helical" evidence="6">
    <location>
        <begin position="221"/>
        <end position="246"/>
    </location>
</feature>
<dbReference type="PANTHER" id="PTHR21324:SF11">
    <property type="entry name" value="DNA DAMAGE-REGULATED AUTOPHAGY MODULATOR PROTEIN 1"/>
    <property type="match status" value="1"/>
</dbReference>
<dbReference type="AlphaFoldDB" id="A0A7M4FL08"/>
<evidence type="ECO:0000256" key="5">
    <source>
        <dbReference type="ARBA" id="ARBA00023136"/>
    </source>
</evidence>
<organism evidence="8 9">
    <name type="scientific">Crocodylus porosus</name>
    <name type="common">Saltwater crocodile</name>
    <name type="synonym">Estuarine crocodile</name>
    <dbReference type="NCBI Taxonomy" id="8502"/>
    <lineage>
        <taxon>Eukaryota</taxon>
        <taxon>Metazoa</taxon>
        <taxon>Chordata</taxon>
        <taxon>Craniata</taxon>
        <taxon>Vertebrata</taxon>
        <taxon>Euteleostomi</taxon>
        <taxon>Archelosauria</taxon>
        <taxon>Archosauria</taxon>
        <taxon>Crocodylia</taxon>
        <taxon>Longirostres</taxon>
        <taxon>Crocodylidae</taxon>
        <taxon>Crocodylus</taxon>
    </lineage>
</organism>
<evidence type="ECO:0000256" key="1">
    <source>
        <dbReference type="ARBA" id="ARBA00004127"/>
    </source>
</evidence>
<protein>
    <submittedName>
        <fullName evidence="8">DNA damage regulated autophagy modulator 1</fullName>
    </submittedName>
</protein>
<feature type="transmembrane region" description="Helical" evidence="6">
    <location>
        <begin position="34"/>
        <end position="58"/>
    </location>
</feature>
<reference evidence="8" key="2">
    <citation type="submission" date="2025-09" db="UniProtKB">
        <authorList>
            <consortium name="Ensembl"/>
        </authorList>
    </citation>
    <scope>IDENTIFICATION</scope>
</reference>
<dbReference type="GeneTree" id="ENSGT01030000234578"/>
<evidence type="ECO:0000256" key="6">
    <source>
        <dbReference type="SAM" id="Phobius"/>
    </source>
</evidence>
<evidence type="ECO:0000256" key="2">
    <source>
        <dbReference type="ARBA" id="ARBA00006565"/>
    </source>
</evidence>
<keyword evidence="5 6" id="KW-0472">Membrane</keyword>